<dbReference type="OrthoDB" id="342319at2"/>
<dbReference type="Gene3D" id="2.60.40.2380">
    <property type="match status" value="1"/>
</dbReference>
<dbReference type="InterPro" id="IPR011623">
    <property type="entry name" value="7TMR_DISM_rcpt_extracell_dom1"/>
</dbReference>
<feature type="transmembrane region" description="Helical" evidence="1">
    <location>
        <begin position="281"/>
        <end position="301"/>
    </location>
</feature>
<dbReference type="RefSeq" id="WP_100792071.1">
    <property type="nucleotide sequence ID" value="NZ_NPDQ01000009.1"/>
</dbReference>
<dbReference type="NCBIfam" id="TIGR00229">
    <property type="entry name" value="sensory_box"/>
    <property type="match status" value="1"/>
</dbReference>
<dbReference type="InterPro" id="IPR011622">
    <property type="entry name" value="7TMR_DISM_rcpt_extracell_dom2"/>
</dbReference>
<evidence type="ECO:0000313" key="3">
    <source>
        <dbReference type="EMBL" id="TGK92742.1"/>
    </source>
</evidence>
<keyword evidence="1" id="KW-0812">Transmembrane</keyword>
<reference evidence="3" key="1">
    <citation type="journal article" date="2019" name="PLoS Negl. Trop. Dis.">
        <title>Revisiting the worldwide diversity of Leptospira species in the environment.</title>
        <authorList>
            <person name="Vincent A.T."/>
            <person name="Schiettekatte O."/>
            <person name="Bourhy P."/>
            <person name="Veyrier F.J."/>
            <person name="Picardeau M."/>
        </authorList>
    </citation>
    <scope>NUCLEOTIDE SEQUENCE [LARGE SCALE GENOMIC DNA]</scope>
    <source>
        <strain evidence="3">201800277</strain>
    </source>
</reference>
<keyword evidence="4" id="KW-1185">Reference proteome</keyword>
<dbReference type="Gene3D" id="3.30.565.10">
    <property type="entry name" value="Histidine kinase-like ATPase, C-terminal domain"/>
    <property type="match status" value="1"/>
</dbReference>
<keyword evidence="1" id="KW-1133">Transmembrane helix</keyword>
<feature type="domain" description="PAS" evidence="2">
    <location>
        <begin position="412"/>
        <end position="464"/>
    </location>
</feature>
<dbReference type="CDD" id="cd16936">
    <property type="entry name" value="HATPase_RsbW-like"/>
    <property type="match status" value="1"/>
</dbReference>
<dbReference type="InterPro" id="IPR035965">
    <property type="entry name" value="PAS-like_dom_sf"/>
</dbReference>
<sequence>MSFHQIKYYLVSIFLFLPGILFSEPVIQLSPHLSGKAIWQDVLVLEDKDESLTESIITSGASDSRFQKISSPNLGFSKSTFWIRMQVQNPSEELVRWNLVFDFPLLDEIQIYGKNLPKTLVPTLGDSHPFSERNLDYRNPVFPLESAPGSNFVYYLRIRSESTIPLTLGIWTEREFYDQLNKEQIIFGLFYGILFVMVAYNFFIYIFTYEKSYLFYLFFISSIFFFHLINNGFAFQYLWPEAVFWGNYSLPFFICFSCITGILFTDNYLSLKKHLPKISKLMWVWVGILFLFSGITFFLSYRVAMVTAIFLTVPSALIMVFSGATTYLMNVRTARYFLISWSFFLLGVLLYSLKSLGFLPDNHITRWTIQIGTALQTVLLSLGLADRINFLTRSLRENLRELSHAKLKIEESEKRFREIFQGSDEVILMMNENFEVINANRALSKHMGYRLDDLRGKKITDLLYMGREQNSDYNVMYVNDKLTDLKMTGSIINFKTEFGQKYVKEPKEMYCRLQYIDFDETREVLVTMSSQYEDTIIQLIESEKIELSMNNYLRNAELVSQKITSQLAKYLSNIEQTEVRSSVREIVINAVEHGNLNISFEEKSKALIDGNYLEFLQKRQEDPRYREKRVKIEYSFTREYVAYRITDEGRGFDHKKHMEKSIEEMNEAHVQHGRGILMTKSVFDRIEYNDRGNQVSLIKFLNKD</sequence>
<feature type="transmembrane region" description="Helical" evidence="1">
    <location>
        <begin position="214"/>
        <end position="238"/>
    </location>
</feature>
<protein>
    <submittedName>
        <fullName evidence="3">PAS domain S-box protein</fullName>
    </submittedName>
</protein>
<dbReference type="Pfam" id="PF07695">
    <property type="entry name" value="7TMR-DISM_7TM"/>
    <property type="match status" value="1"/>
</dbReference>
<dbReference type="InterPro" id="IPR003594">
    <property type="entry name" value="HATPase_dom"/>
</dbReference>
<proteinExistence type="predicted"/>
<dbReference type="Gene3D" id="3.30.450.20">
    <property type="entry name" value="PAS domain"/>
    <property type="match status" value="1"/>
</dbReference>
<dbReference type="SMART" id="SM00091">
    <property type="entry name" value="PAS"/>
    <property type="match status" value="1"/>
</dbReference>
<dbReference type="InterPro" id="IPR036890">
    <property type="entry name" value="HATPase_C_sf"/>
</dbReference>
<dbReference type="EMBL" id="RQFP01000009">
    <property type="protein sequence ID" value="TGK92742.1"/>
    <property type="molecule type" value="Genomic_DNA"/>
</dbReference>
<organism evidence="3 4">
    <name type="scientific">Leptospira brenneri</name>
    <dbReference type="NCBI Taxonomy" id="2023182"/>
    <lineage>
        <taxon>Bacteria</taxon>
        <taxon>Pseudomonadati</taxon>
        <taxon>Spirochaetota</taxon>
        <taxon>Spirochaetia</taxon>
        <taxon>Leptospirales</taxon>
        <taxon>Leptospiraceae</taxon>
        <taxon>Leptospira</taxon>
    </lineage>
</organism>
<dbReference type="Proteomes" id="UP000297891">
    <property type="component" value="Unassembled WGS sequence"/>
</dbReference>
<evidence type="ECO:0000259" key="2">
    <source>
        <dbReference type="PROSITE" id="PS50112"/>
    </source>
</evidence>
<feature type="transmembrane region" description="Helical" evidence="1">
    <location>
        <begin position="185"/>
        <end position="207"/>
    </location>
</feature>
<gene>
    <name evidence="3" type="ORF">EHQ30_12905</name>
</gene>
<dbReference type="SUPFAM" id="SSF55785">
    <property type="entry name" value="PYP-like sensor domain (PAS domain)"/>
    <property type="match status" value="1"/>
</dbReference>
<dbReference type="Pfam" id="PF13581">
    <property type="entry name" value="HATPase_c_2"/>
    <property type="match status" value="1"/>
</dbReference>
<comment type="caution">
    <text evidence="3">The sequence shown here is derived from an EMBL/GenBank/DDBJ whole genome shotgun (WGS) entry which is preliminary data.</text>
</comment>
<evidence type="ECO:0000256" key="1">
    <source>
        <dbReference type="SAM" id="Phobius"/>
    </source>
</evidence>
<dbReference type="AlphaFoldDB" id="A0A2M9XY62"/>
<keyword evidence="1" id="KW-0472">Membrane</keyword>
<dbReference type="Pfam" id="PF07696">
    <property type="entry name" value="7TMR-DISMED2"/>
    <property type="match status" value="1"/>
</dbReference>
<feature type="transmembrane region" description="Helical" evidence="1">
    <location>
        <begin position="336"/>
        <end position="353"/>
    </location>
</feature>
<feature type="transmembrane region" description="Helical" evidence="1">
    <location>
        <begin position="250"/>
        <end position="269"/>
    </location>
</feature>
<dbReference type="PROSITE" id="PS50112">
    <property type="entry name" value="PAS"/>
    <property type="match status" value="1"/>
</dbReference>
<name>A0A2M9XY62_9LEPT</name>
<dbReference type="InterPro" id="IPR000014">
    <property type="entry name" value="PAS"/>
</dbReference>
<evidence type="ECO:0000313" key="4">
    <source>
        <dbReference type="Proteomes" id="UP000297891"/>
    </source>
</evidence>
<feature type="transmembrane region" description="Helical" evidence="1">
    <location>
        <begin position="307"/>
        <end position="329"/>
    </location>
</feature>
<accession>A0A2M9XY62</accession>